<dbReference type="Proteomes" id="UP000261600">
    <property type="component" value="Unplaced"/>
</dbReference>
<dbReference type="InterPro" id="IPR041680">
    <property type="entry name" value="PH_8"/>
</dbReference>
<dbReference type="Pfam" id="PF15409">
    <property type="entry name" value="PH_8"/>
    <property type="match status" value="1"/>
</dbReference>
<dbReference type="Pfam" id="PF01237">
    <property type="entry name" value="Oxysterol_BP"/>
    <property type="match status" value="1"/>
</dbReference>
<feature type="compositionally biased region" description="Polar residues" evidence="15">
    <location>
        <begin position="21"/>
        <end position="36"/>
    </location>
</feature>
<dbReference type="GO" id="GO:0005829">
    <property type="term" value="C:cytosol"/>
    <property type="evidence" value="ECO:0007669"/>
    <property type="project" value="UniProtKB-SubCell"/>
</dbReference>
<dbReference type="GO" id="GO:0006699">
    <property type="term" value="P:bile acid biosynthetic process"/>
    <property type="evidence" value="ECO:0007669"/>
    <property type="project" value="UniProtKB-ARBA"/>
</dbReference>
<dbReference type="FunFam" id="2.30.29.30:FF:000011">
    <property type="entry name" value="Oxysterol-binding protein"/>
    <property type="match status" value="1"/>
</dbReference>
<dbReference type="FunFam" id="2.40.160.120:FF:000001">
    <property type="entry name" value="Oxysterol-binding protein"/>
    <property type="match status" value="1"/>
</dbReference>
<dbReference type="SUPFAM" id="SSF50729">
    <property type="entry name" value="PH domain-like"/>
    <property type="match status" value="1"/>
</dbReference>
<keyword evidence="18" id="KW-1185">Reference proteome</keyword>
<evidence type="ECO:0000256" key="5">
    <source>
        <dbReference type="ARBA" id="ARBA00022448"/>
    </source>
</evidence>
<keyword evidence="9" id="KW-0256">Endoplasmic reticulum</keyword>
<dbReference type="FunFam" id="3.30.70.3490:FF:000002">
    <property type="entry name" value="Oxysterol-binding protein"/>
    <property type="match status" value="1"/>
</dbReference>
<dbReference type="GO" id="GO:0120015">
    <property type="term" value="F:sterol transfer activity"/>
    <property type="evidence" value="ECO:0007669"/>
    <property type="project" value="UniProtKB-ARBA"/>
</dbReference>
<evidence type="ECO:0000259" key="16">
    <source>
        <dbReference type="PROSITE" id="PS50003"/>
    </source>
</evidence>
<dbReference type="Ensembl" id="ENSMALT00000001647.1">
    <property type="protein sequence ID" value="ENSMALP00000001596.1"/>
    <property type="gene ID" value="ENSMALG00000001117.1"/>
</dbReference>
<keyword evidence="7" id="KW-0963">Cytoplasm</keyword>
<dbReference type="PANTHER" id="PTHR10972">
    <property type="entry name" value="OXYSTEROL-BINDING PROTEIN-RELATED"/>
    <property type="match status" value="1"/>
</dbReference>
<sequence length="893" mass="101768">MQRFHHHILPIDPQVCPPPLSSSQSVISNPDKSPISTFKAGHSRSSSTGSSKLSKQSRNWEVMDDLPPEMCSVPGSSGDLSIPGICEGYLLKRRKYPLKGWHKRFFLLEKGILKYSKTQQDIQRGKLHGSLDISLAVLSINKKSKRIDLDAGDNLYHLKAKSHEIFYIWLTKLCAHRVYRKNEAMSVHRGVLHALSMGQSSLPAMATLVHQNRTTVSKDSWSIHVTAQLFFVVLIISKMWFLTYLPGLAPCQTELTELAQLIQRLQWLEGGLPISNTDLEMRINMQNLFLEKPKKKMGKVMGHARTLSRAELDIIHSSPVNSSSTLGESLQSIPDYVYSQLSNPQVISPEAKKLHQDIFTVSQRVHASLKSIHEVLALERERLRQAWTSPDLRQNTSQHLATLCSTLSELDMQSRLTKVHSLSLSSDSTEESFCTVRPDQNTPSMGRHPCYRAPSVAESMAEYFDASEVILCETSSEAEASDESGLSDITTTSTSEPDEGHGTVIRGRLSCRRTTLPAPSADNSHIGIMSILYNNIGKDLSRVSMPVALNEPLCLLQRVTEELEYSELLDIANHINDPYERMVYVAAFSISGYAWASWRNRYKPFNPVLGETFECHREDRGFRYISEQVSHHPPISACHAESENFTFWQDQRWKNKFWGKSVEIISSGLVNITLPNYGDHYEWNKAVTCIHNVLSQQRFLEHYGEVVIRNTKSDVCTCKITFVKSRYWNSDSNKNEVQGAVLDQAGEVVHRFGGSWHEGIFCDTLPTPKCIWKPNVQPDDHFQFYGFSRYARELNELTPDLKAVLPPTDTRFRPDQRLLEEGKVAEADKMKDKVEEKQRERRKEMAKRGQEHIPRFFRKALDADGREVWLYNGTYWKIRKDPGFSKTENLDLW</sequence>
<comment type="subcellular location">
    <subcellularLocation>
        <location evidence="1">Cell membrane</location>
    </subcellularLocation>
    <subcellularLocation>
        <location evidence="2">Cytoplasm</location>
        <location evidence="2">Cytosol</location>
    </subcellularLocation>
    <subcellularLocation>
        <location evidence="3">Endoplasmic reticulum membrane</location>
    </subcellularLocation>
</comment>
<evidence type="ECO:0000256" key="11">
    <source>
        <dbReference type="ARBA" id="ARBA00023121"/>
    </source>
</evidence>
<keyword evidence="8" id="KW-0597">Phosphoprotein</keyword>
<dbReference type="GO" id="GO:0005789">
    <property type="term" value="C:endoplasmic reticulum membrane"/>
    <property type="evidence" value="ECO:0007669"/>
    <property type="project" value="UniProtKB-SubCell"/>
</dbReference>
<dbReference type="InterPro" id="IPR018494">
    <property type="entry name" value="Oxysterol-bd_CS"/>
</dbReference>
<dbReference type="GO" id="GO:0015485">
    <property type="term" value="F:cholesterol binding"/>
    <property type="evidence" value="ECO:0007669"/>
    <property type="project" value="TreeGrafter"/>
</dbReference>
<evidence type="ECO:0000256" key="3">
    <source>
        <dbReference type="ARBA" id="ARBA00004586"/>
    </source>
</evidence>
<dbReference type="GO" id="GO:0097038">
    <property type="term" value="C:perinuclear endoplasmic reticulum"/>
    <property type="evidence" value="ECO:0007669"/>
    <property type="project" value="TreeGrafter"/>
</dbReference>
<dbReference type="CDD" id="cd13287">
    <property type="entry name" value="PH_ORP3_ORP6_ORP7"/>
    <property type="match status" value="1"/>
</dbReference>
<dbReference type="Gene3D" id="3.30.70.3490">
    <property type="match status" value="1"/>
</dbReference>
<evidence type="ECO:0000256" key="10">
    <source>
        <dbReference type="ARBA" id="ARBA00023055"/>
    </source>
</evidence>
<organism evidence="17 18">
    <name type="scientific">Monopterus albus</name>
    <name type="common">Swamp eel</name>
    <dbReference type="NCBI Taxonomy" id="43700"/>
    <lineage>
        <taxon>Eukaryota</taxon>
        <taxon>Metazoa</taxon>
        <taxon>Chordata</taxon>
        <taxon>Craniata</taxon>
        <taxon>Vertebrata</taxon>
        <taxon>Euteleostomi</taxon>
        <taxon>Actinopterygii</taxon>
        <taxon>Neopterygii</taxon>
        <taxon>Teleostei</taxon>
        <taxon>Neoteleostei</taxon>
        <taxon>Acanthomorphata</taxon>
        <taxon>Anabantaria</taxon>
        <taxon>Synbranchiformes</taxon>
        <taxon>Synbranchidae</taxon>
        <taxon>Monopterus</taxon>
    </lineage>
</organism>
<dbReference type="Gene3D" id="2.40.160.120">
    <property type="match status" value="1"/>
</dbReference>
<evidence type="ECO:0000256" key="7">
    <source>
        <dbReference type="ARBA" id="ARBA00022490"/>
    </source>
</evidence>
<reference evidence="17" key="1">
    <citation type="submission" date="2025-08" db="UniProtKB">
        <authorList>
            <consortium name="Ensembl"/>
        </authorList>
    </citation>
    <scope>IDENTIFICATION</scope>
</reference>
<evidence type="ECO:0000256" key="13">
    <source>
        <dbReference type="RuleBase" id="RU003844"/>
    </source>
</evidence>
<evidence type="ECO:0000256" key="4">
    <source>
        <dbReference type="ARBA" id="ARBA00008842"/>
    </source>
</evidence>
<feature type="region of interest" description="Disordered" evidence="15">
    <location>
        <begin position="15"/>
        <end position="58"/>
    </location>
</feature>
<evidence type="ECO:0000313" key="18">
    <source>
        <dbReference type="Proteomes" id="UP000261600"/>
    </source>
</evidence>
<keyword evidence="10 14" id="KW-0445">Lipid transport</keyword>
<keyword evidence="12" id="KW-0472">Membrane</keyword>
<dbReference type="PROSITE" id="PS50003">
    <property type="entry name" value="PH_DOMAIN"/>
    <property type="match status" value="1"/>
</dbReference>
<dbReference type="PROSITE" id="PS01013">
    <property type="entry name" value="OSBP"/>
    <property type="match status" value="1"/>
</dbReference>
<evidence type="ECO:0000256" key="8">
    <source>
        <dbReference type="ARBA" id="ARBA00022553"/>
    </source>
</evidence>
<dbReference type="PANTHER" id="PTHR10972:SF146">
    <property type="entry name" value="OXYSTEROL-BINDING PROTEIN"/>
    <property type="match status" value="1"/>
</dbReference>
<evidence type="ECO:0000256" key="2">
    <source>
        <dbReference type="ARBA" id="ARBA00004514"/>
    </source>
</evidence>
<dbReference type="AlphaFoldDB" id="A0A3Q3IMI7"/>
<feature type="region of interest" description="Disordered" evidence="15">
    <location>
        <begin position="829"/>
        <end position="848"/>
    </location>
</feature>
<feature type="region of interest" description="Disordered" evidence="15">
    <location>
        <begin position="476"/>
        <end position="503"/>
    </location>
</feature>
<evidence type="ECO:0000313" key="17">
    <source>
        <dbReference type="Ensembl" id="ENSMALP00000001596.1"/>
    </source>
</evidence>
<dbReference type="Gene3D" id="2.30.29.30">
    <property type="entry name" value="Pleckstrin-homology domain (PH domain)/Phosphotyrosine-binding domain (PTB)"/>
    <property type="match status" value="1"/>
</dbReference>
<dbReference type="InterPro" id="IPR037239">
    <property type="entry name" value="OSBP_sf"/>
</dbReference>
<dbReference type="InterPro" id="IPR011993">
    <property type="entry name" value="PH-like_dom_sf"/>
</dbReference>
<dbReference type="SUPFAM" id="SSF144000">
    <property type="entry name" value="Oxysterol-binding protein-like"/>
    <property type="match status" value="1"/>
</dbReference>
<dbReference type="SMART" id="SM00233">
    <property type="entry name" value="PH"/>
    <property type="match status" value="1"/>
</dbReference>
<accession>A0A3Q3IMI7</accession>
<feature type="domain" description="PH" evidence="16">
    <location>
        <begin position="83"/>
        <end position="178"/>
    </location>
</feature>
<feature type="compositionally biased region" description="Low complexity" evidence="15">
    <location>
        <begin position="43"/>
        <end position="57"/>
    </location>
</feature>
<keyword evidence="5 14" id="KW-0813">Transport</keyword>
<keyword evidence="6" id="KW-1003">Cell membrane</keyword>
<dbReference type="GO" id="GO:0005886">
    <property type="term" value="C:plasma membrane"/>
    <property type="evidence" value="ECO:0007669"/>
    <property type="project" value="UniProtKB-SubCell"/>
</dbReference>
<evidence type="ECO:0000256" key="15">
    <source>
        <dbReference type="SAM" id="MobiDB-lite"/>
    </source>
</evidence>
<reference evidence="17" key="2">
    <citation type="submission" date="2025-09" db="UniProtKB">
        <authorList>
            <consortium name="Ensembl"/>
        </authorList>
    </citation>
    <scope>IDENTIFICATION</scope>
</reference>
<dbReference type="InterPro" id="IPR001849">
    <property type="entry name" value="PH_domain"/>
</dbReference>
<evidence type="ECO:0000256" key="9">
    <source>
        <dbReference type="ARBA" id="ARBA00022824"/>
    </source>
</evidence>
<evidence type="ECO:0000256" key="6">
    <source>
        <dbReference type="ARBA" id="ARBA00022475"/>
    </source>
</evidence>
<evidence type="ECO:0000256" key="1">
    <source>
        <dbReference type="ARBA" id="ARBA00004236"/>
    </source>
</evidence>
<dbReference type="GO" id="GO:0031965">
    <property type="term" value="C:nuclear membrane"/>
    <property type="evidence" value="ECO:0007669"/>
    <property type="project" value="TreeGrafter"/>
</dbReference>
<keyword evidence="11" id="KW-0446">Lipid-binding</keyword>
<evidence type="ECO:0000256" key="14">
    <source>
        <dbReference type="RuleBase" id="RU003845"/>
    </source>
</evidence>
<dbReference type="InterPro" id="IPR000648">
    <property type="entry name" value="Oxysterol-bd"/>
</dbReference>
<proteinExistence type="inferred from homology"/>
<name>A0A3Q3IMI7_MONAL</name>
<protein>
    <recommendedName>
        <fullName evidence="14">Oxysterol-binding protein</fullName>
    </recommendedName>
</protein>
<comment type="similarity">
    <text evidence="4 13">Belongs to the OSBP family.</text>
</comment>
<evidence type="ECO:0000256" key="12">
    <source>
        <dbReference type="ARBA" id="ARBA00023136"/>
    </source>
</evidence>